<dbReference type="EMBL" id="CP000473">
    <property type="protein sequence ID" value="ABJ87937.1"/>
    <property type="molecule type" value="Genomic_DNA"/>
</dbReference>
<feature type="domain" description="NIPSNAP" evidence="2">
    <location>
        <begin position="152"/>
        <end position="237"/>
    </location>
</feature>
<dbReference type="SUPFAM" id="SSF54909">
    <property type="entry name" value="Dimeric alpha+beta barrel"/>
    <property type="match status" value="1"/>
</dbReference>
<feature type="signal peptide" evidence="1">
    <location>
        <begin position="1"/>
        <end position="17"/>
    </location>
</feature>
<dbReference type="HOGENOM" id="CLU_093116_0_0_0"/>
<gene>
    <name evidence="3" type="ordered locus">Acid_7024</name>
</gene>
<accession>Q01QY3</accession>
<dbReference type="STRING" id="234267.Acid_7024"/>
<feature type="chain" id="PRO_5004162490" evidence="1">
    <location>
        <begin position="18"/>
        <end position="259"/>
    </location>
</feature>
<dbReference type="InterPro" id="IPR012577">
    <property type="entry name" value="NIPSNAP"/>
</dbReference>
<evidence type="ECO:0000313" key="3">
    <source>
        <dbReference type="EMBL" id="ABJ87937.1"/>
    </source>
</evidence>
<proteinExistence type="predicted"/>
<dbReference type="KEGG" id="sus:Acid_7024"/>
<dbReference type="InterPro" id="IPR011008">
    <property type="entry name" value="Dimeric_a/b-barrel"/>
</dbReference>
<dbReference type="eggNOG" id="ENOG5033Y8C">
    <property type="taxonomic scope" value="Bacteria"/>
</dbReference>
<name>Q01QY3_SOLUE</name>
<evidence type="ECO:0000256" key="1">
    <source>
        <dbReference type="SAM" id="SignalP"/>
    </source>
</evidence>
<keyword evidence="1" id="KW-0732">Signal</keyword>
<sequence length="259" mass="28231" precursor="true">MNRRTLLGGLGSGAAFAGLAPAQTAARKTACYLQHNYFLKNGTQPTRLAEYLGKTWLPAVKKMHAGPVLVLEALIAAHLPQVSVITGYASVEELWSLRARLAADKALEAATTAWEKGAEPPYEFESSNLLEAAPFSPEIVPLNPAPKAPRVFELRVYHSPTSWQQRGLLERFATDEARILARCGAQPVFFTSGMIGADTPNVTWMTAFEDMIAREKSFAAFSADPEWIKVRSASTAKYGESAAVRKITQYKAAVYSPVV</sequence>
<dbReference type="AlphaFoldDB" id="Q01QY3"/>
<organism evidence="3">
    <name type="scientific">Solibacter usitatus (strain Ellin6076)</name>
    <dbReference type="NCBI Taxonomy" id="234267"/>
    <lineage>
        <taxon>Bacteria</taxon>
        <taxon>Pseudomonadati</taxon>
        <taxon>Acidobacteriota</taxon>
        <taxon>Terriglobia</taxon>
        <taxon>Bryobacterales</taxon>
        <taxon>Solibacteraceae</taxon>
        <taxon>Candidatus Solibacter</taxon>
    </lineage>
</organism>
<dbReference type="InParanoid" id="Q01QY3"/>
<evidence type="ECO:0000259" key="2">
    <source>
        <dbReference type="Pfam" id="PF07978"/>
    </source>
</evidence>
<protein>
    <submittedName>
        <fullName evidence="3">NIPSNAP family containing protein</fullName>
    </submittedName>
</protein>
<dbReference type="Pfam" id="PF07978">
    <property type="entry name" value="NIPSNAP"/>
    <property type="match status" value="1"/>
</dbReference>
<dbReference type="OrthoDB" id="9809695at2"/>
<reference evidence="3" key="1">
    <citation type="submission" date="2006-10" db="EMBL/GenBank/DDBJ databases">
        <title>Complete sequence of Solibacter usitatus Ellin6076.</title>
        <authorList>
            <consortium name="US DOE Joint Genome Institute"/>
            <person name="Copeland A."/>
            <person name="Lucas S."/>
            <person name="Lapidus A."/>
            <person name="Barry K."/>
            <person name="Detter J.C."/>
            <person name="Glavina del Rio T."/>
            <person name="Hammon N."/>
            <person name="Israni S."/>
            <person name="Dalin E."/>
            <person name="Tice H."/>
            <person name="Pitluck S."/>
            <person name="Thompson L.S."/>
            <person name="Brettin T."/>
            <person name="Bruce D."/>
            <person name="Han C."/>
            <person name="Tapia R."/>
            <person name="Gilna P."/>
            <person name="Schmutz J."/>
            <person name="Larimer F."/>
            <person name="Land M."/>
            <person name="Hauser L."/>
            <person name="Kyrpides N."/>
            <person name="Mikhailova N."/>
            <person name="Janssen P.H."/>
            <person name="Kuske C.R."/>
            <person name="Richardson P."/>
        </authorList>
    </citation>
    <scope>NUCLEOTIDE SEQUENCE</scope>
    <source>
        <strain evidence="3">Ellin6076</strain>
    </source>
</reference>
<dbReference type="Gene3D" id="3.30.70.100">
    <property type="match status" value="2"/>
</dbReference>